<dbReference type="SUPFAM" id="SSF54909">
    <property type="entry name" value="Dimeric alpha+beta barrel"/>
    <property type="match status" value="1"/>
</dbReference>
<evidence type="ECO:0000259" key="1">
    <source>
        <dbReference type="PROSITE" id="PS51725"/>
    </source>
</evidence>
<keyword evidence="3" id="KW-1185">Reference proteome</keyword>
<dbReference type="InterPro" id="IPR007138">
    <property type="entry name" value="ABM_dom"/>
</dbReference>
<dbReference type="InterPro" id="IPR012903">
    <property type="entry name" value="Nif11"/>
</dbReference>
<dbReference type="EMBL" id="JACJQU010000002">
    <property type="protein sequence ID" value="MBD2293150.1"/>
    <property type="molecule type" value="Genomic_DNA"/>
</dbReference>
<comment type="caution">
    <text evidence="2">The sequence shown here is derived from an EMBL/GenBank/DDBJ whole genome shotgun (WGS) entry which is preliminary data.</text>
</comment>
<dbReference type="RefSeq" id="WP_190558218.1">
    <property type="nucleotide sequence ID" value="NZ_JACJQU010000002.1"/>
</dbReference>
<dbReference type="Gene3D" id="3.30.70.100">
    <property type="match status" value="1"/>
</dbReference>
<dbReference type="Gene3D" id="3.10.450.50">
    <property type="match status" value="2"/>
</dbReference>
<dbReference type="InterPro" id="IPR037401">
    <property type="entry name" value="SnoaL-like"/>
</dbReference>
<feature type="domain" description="ABM" evidence="1">
    <location>
        <begin position="403"/>
        <end position="493"/>
    </location>
</feature>
<evidence type="ECO:0000313" key="3">
    <source>
        <dbReference type="Proteomes" id="UP000662185"/>
    </source>
</evidence>
<organism evidence="2 3">
    <name type="scientific">Anabaena sphaerica FACHB-251</name>
    <dbReference type="NCBI Taxonomy" id="2692883"/>
    <lineage>
        <taxon>Bacteria</taxon>
        <taxon>Bacillati</taxon>
        <taxon>Cyanobacteriota</taxon>
        <taxon>Cyanophyceae</taxon>
        <taxon>Nostocales</taxon>
        <taxon>Nostocaceae</taxon>
        <taxon>Anabaena</taxon>
    </lineage>
</organism>
<dbReference type="PROSITE" id="PS51725">
    <property type="entry name" value="ABM"/>
    <property type="match status" value="1"/>
</dbReference>
<dbReference type="SUPFAM" id="SSF54427">
    <property type="entry name" value="NTF2-like"/>
    <property type="match status" value="2"/>
</dbReference>
<dbReference type="Pfam" id="PF07862">
    <property type="entry name" value="Nif11"/>
    <property type="match status" value="1"/>
</dbReference>
<evidence type="ECO:0000313" key="2">
    <source>
        <dbReference type="EMBL" id="MBD2293150.1"/>
    </source>
</evidence>
<gene>
    <name evidence="2" type="ORF">H6G06_06540</name>
</gene>
<dbReference type="Pfam" id="PF03992">
    <property type="entry name" value="ABM"/>
    <property type="match status" value="1"/>
</dbReference>
<dbReference type="AlphaFoldDB" id="A0A927A176"/>
<dbReference type="Pfam" id="PF12680">
    <property type="entry name" value="SnoaL_2"/>
    <property type="match status" value="2"/>
</dbReference>
<dbReference type="InterPro" id="IPR011008">
    <property type="entry name" value="Dimeric_a/b-barrel"/>
</dbReference>
<sequence>MSHKVIDLLHAAFDKPNLQQQLHSADTAEQFVKIARENGYELSKEELASALGKVHIVFGQVVQSMMGELMAQGSPDHAETESISGTNTDLVKRLFSRGEAFDSAGFITFFTDTPVYQFGNFDVCLDKESIKKSADAFFSQIDAVYHEIKMIWEEGDAVFVEMDVTYWRKDGSVVSLPCFDIFRVEGDKFSELRIFMDVNPVFDPSIPVPESASVLTVSKGQQMLPPGTMRRHFAEHPEGKQRVAQGFIPKWSIAGPKWSIEGNTEMPSAQLAVVGELSAAIMAEDWEKVKTYLTDDLFYKVGSGAPMYGPNAVVDFFKHTFKTTAKFYGHDARKIWIEPDIITIEMDAKYEMVGSKKHVTVACCDIYRMRGNKVSEWRVYADMSPWNEAGDKTVTLEPNKDVTTVMVVFSVDPSQQQHLLDNIMTYGGSQVKYQPGFISSTLHRSLDGMRVINYTQWKTREDYENFARNSLGKAPEIFKTVPPDIHIYEIVEQTV</sequence>
<accession>A0A927A176</accession>
<dbReference type="InterPro" id="IPR032710">
    <property type="entry name" value="NTF2-like_dom_sf"/>
</dbReference>
<dbReference type="Proteomes" id="UP000662185">
    <property type="component" value="Unassembled WGS sequence"/>
</dbReference>
<proteinExistence type="predicted"/>
<reference evidence="3" key="1">
    <citation type="journal article" date="2020" name="ISME J.">
        <title>Comparative genomics reveals insights into cyanobacterial evolution and habitat adaptation.</title>
        <authorList>
            <person name="Chen M.Y."/>
            <person name="Teng W.K."/>
            <person name="Zhao L."/>
            <person name="Hu C.X."/>
            <person name="Zhou Y.K."/>
            <person name="Han B.P."/>
            <person name="Song L.R."/>
            <person name="Shu W.S."/>
        </authorList>
    </citation>
    <scope>NUCLEOTIDE SEQUENCE [LARGE SCALE GENOMIC DNA]</scope>
    <source>
        <strain evidence="3">FACHB-251</strain>
    </source>
</reference>
<name>A0A927A176_9NOST</name>
<protein>
    <submittedName>
        <fullName evidence="2">Nuclear transport factor 2 family protein</fullName>
    </submittedName>
</protein>